<organism evidence="6 7">
    <name type="scientific">Occultella aeris</name>
    <dbReference type="NCBI Taxonomy" id="2761496"/>
    <lineage>
        <taxon>Bacteria</taxon>
        <taxon>Bacillati</taxon>
        <taxon>Actinomycetota</taxon>
        <taxon>Actinomycetes</taxon>
        <taxon>Micrococcales</taxon>
        <taxon>Ruaniaceae</taxon>
        <taxon>Occultella</taxon>
    </lineage>
</organism>
<protein>
    <submittedName>
        <fullName evidence="6">Teichuronic acid biosynthesis glycosyltransferase TuaC</fullName>
        <ecNumber evidence="6">2.4.-.-</ecNumber>
    </submittedName>
</protein>
<evidence type="ECO:0000259" key="5">
    <source>
        <dbReference type="Pfam" id="PF13439"/>
    </source>
</evidence>
<evidence type="ECO:0000256" key="1">
    <source>
        <dbReference type="ARBA" id="ARBA00009481"/>
    </source>
</evidence>
<reference evidence="6 7" key="1">
    <citation type="submission" date="2019-11" db="EMBL/GenBank/DDBJ databases">
        <authorList>
            <person name="Criscuolo A."/>
        </authorList>
    </citation>
    <scope>NUCLEOTIDE SEQUENCE [LARGE SCALE GENOMIC DNA]</scope>
    <source>
        <strain evidence="6">CIP111667</strain>
    </source>
</reference>
<dbReference type="Proteomes" id="UP000419743">
    <property type="component" value="Unassembled WGS sequence"/>
</dbReference>
<dbReference type="EC" id="2.4.-.-" evidence="6"/>
<comment type="similarity">
    <text evidence="1">Belongs to the glycosyltransferase group 1 family. Glycosyltransferase 4 subfamily.</text>
</comment>
<dbReference type="Gene3D" id="3.40.50.2000">
    <property type="entry name" value="Glycogen Phosphorylase B"/>
    <property type="match status" value="2"/>
</dbReference>
<keyword evidence="3 6" id="KW-0808">Transferase</keyword>
<evidence type="ECO:0000256" key="3">
    <source>
        <dbReference type="ARBA" id="ARBA00022679"/>
    </source>
</evidence>
<feature type="domain" description="Glycosyltransferase subfamily 4-like N-terminal" evidence="5">
    <location>
        <begin position="44"/>
        <end position="183"/>
    </location>
</feature>
<evidence type="ECO:0000313" key="7">
    <source>
        <dbReference type="Proteomes" id="UP000419743"/>
    </source>
</evidence>
<dbReference type="Pfam" id="PF13439">
    <property type="entry name" value="Glyco_transf_4"/>
    <property type="match status" value="1"/>
</dbReference>
<dbReference type="InterPro" id="IPR001296">
    <property type="entry name" value="Glyco_trans_1"/>
</dbReference>
<proteinExistence type="inferred from homology"/>
<keyword evidence="2 6" id="KW-0328">Glycosyltransferase</keyword>
<dbReference type="RefSeq" id="WP_156742489.1">
    <property type="nucleotide sequence ID" value="NZ_CACRYJ010000056.1"/>
</dbReference>
<dbReference type="SUPFAM" id="SSF53756">
    <property type="entry name" value="UDP-Glycosyltransferase/glycogen phosphorylase"/>
    <property type="match status" value="1"/>
</dbReference>
<dbReference type="PANTHER" id="PTHR12526">
    <property type="entry name" value="GLYCOSYLTRANSFERASE"/>
    <property type="match status" value="1"/>
</dbReference>
<gene>
    <name evidence="6" type="primary">tuaC</name>
    <name evidence="6" type="ORF">HALOF300_03838</name>
</gene>
<evidence type="ECO:0000313" key="6">
    <source>
        <dbReference type="EMBL" id="VZO39143.1"/>
    </source>
</evidence>
<dbReference type="PANTHER" id="PTHR12526:SF640">
    <property type="entry name" value="COLANIC ACID BIOSYNTHESIS GLYCOSYLTRANSFERASE WCAL-RELATED"/>
    <property type="match status" value="1"/>
</dbReference>
<dbReference type="AlphaFoldDB" id="A0A7M4DNV7"/>
<name>A0A7M4DNV7_9MICO</name>
<dbReference type="GO" id="GO:0016757">
    <property type="term" value="F:glycosyltransferase activity"/>
    <property type="evidence" value="ECO:0007669"/>
    <property type="project" value="UniProtKB-KW"/>
</dbReference>
<evidence type="ECO:0000256" key="2">
    <source>
        <dbReference type="ARBA" id="ARBA00022676"/>
    </source>
</evidence>
<dbReference type="Pfam" id="PF00534">
    <property type="entry name" value="Glycos_transf_1"/>
    <property type="match status" value="1"/>
</dbReference>
<dbReference type="EMBL" id="CACRYJ010000056">
    <property type="protein sequence ID" value="VZO39143.1"/>
    <property type="molecule type" value="Genomic_DNA"/>
</dbReference>
<dbReference type="InterPro" id="IPR028098">
    <property type="entry name" value="Glyco_trans_4-like_N"/>
</dbReference>
<accession>A0A7M4DNV7</accession>
<comment type="caution">
    <text evidence="6">The sequence shown here is derived from an EMBL/GenBank/DDBJ whole genome shotgun (WGS) entry which is preliminary data.</text>
</comment>
<sequence>MRTVVLTTWYPTEVAPSSGTFVQKDVRAIAARPEVDAVDVVHLVPRHQDDGVRTLVRDGIRIRRVPMSTTSPLDIATVARSLPVLLEGADVVHTMAFSTLLPFAAFPPLVGTRPDAPWVHTEHWSALTSPQTLPLAARAALPALRPILGLPDVVTAVCEFLAAPIRRTRGADRPTEVVPCIVPPRAHLTARPMRPRTPMRLVAVGGLVERKDPLLAVDVLAELARRSHPAHLTWVGDGELREAVARHARKKKVAHLLTLAGGTDTAGVSAALDAADLFFLPTRAENFCVSAAEALVHGRPVVVGANGGQAEYIQDRVGAVVADQSAEAYADAVIATERATRHLNASDVAETVGDRFAPERVGAAYVAAYRRARDLGRG</sequence>
<feature type="domain" description="Glycosyl transferase family 1" evidence="4">
    <location>
        <begin position="198"/>
        <end position="335"/>
    </location>
</feature>
<evidence type="ECO:0000259" key="4">
    <source>
        <dbReference type="Pfam" id="PF00534"/>
    </source>
</evidence>
<keyword evidence="7" id="KW-1185">Reference proteome</keyword>